<dbReference type="EMBL" id="WCUQ01000100">
    <property type="protein sequence ID" value="KAB4118152.1"/>
    <property type="molecule type" value="Genomic_DNA"/>
</dbReference>
<dbReference type="GO" id="GO:0009294">
    <property type="term" value="P:DNA-mediated transformation"/>
    <property type="evidence" value="ECO:0007669"/>
    <property type="project" value="InterPro"/>
</dbReference>
<sequence>MSTDEERIYSIALTQIPGVGHIGAKRLVDGMGSATDVFRYRTELPDRLPGVNRAVVAALDSPQALKRAEQEYEFARNNRISCFTLADEDYPSRLRECDDAPVVLFFKGKANLNALHIINMVGTRNATDYGKHICVSFLQELQMLCPDVLVVSGLAYGIDINAHRSALSVELPTVGVLAHGLDRIYPSLHRKTAIDMLRQGGLLTEFLSGTNPDKHNFISRNRIVAGISDATIVVESAAKGGSLITADIAGSYHRDCFAFPGRVTDEYSKGC</sequence>
<dbReference type="Pfam" id="PF02481">
    <property type="entry name" value="DNA_processg_A"/>
    <property type="match status" value="1"/>
</dbReference>
<dbReference type="AlphaFoldDB" id="A0A6I0JJM6"/>
<dbReference type="RefSeq" id="WP_151854367.1">
    <property type="nucleotide sequence ID" value="NZ_WCUQ01000100.1"/>
</dbReference>
<gene>
    <name evidence="3" type="primary">dprA</name>
    <name evidence="3" type="ORF">GAQ75_23360</name>
</gene>
<evidence type="ECO:0000259" key="2">
    <source>
        <dbReference type="Pfam" id="PF02481"/>
    </source>
</evidence>
<comment type="caution">
    <text evidence="3">The sequence shown here is derived from an EMBL/GenBank/DDBJ whole genome shotgun (WGS) entry which is preliminary data.</text>
</comment>
<dbReference type="PANTHER" id="PTHR43022:SF1">
    <property type="entry name" value="PROTEIN SMF"/>
    <property type="match status" value="1"/>
</dbReference>
<evidence type="ECO:0000313" key="4">
    <source>
        <dbReference type="Proteomes" id="UP000438773"/>
    </source>
</evidence>
<evidence type="ECO:0000313" key="3">
    <source>
        <dbReference type="EMBL" id="KAB4118152.1"/>
    </source>
</evidence>
<reference evidence="3 4" key="1">
    <citation type="journal article" date="2019" name="Nat. Med.">
        <title>A library of human gut bacterial isolates paired with longitudinal multiomics data enables mechanistic microbiome research.</title>
        <authorList>
            <person name="Poyet M."/>
            <person name="Groussin M."/>
            <person name="Gibbons S.M."/>
            <person name="Avila-Pacheco J."/>
            <person name="Jiang X."/>
            <person name="Kearney S.M."/>
            <person name="Perrotta A.R."/>
            <person name="Berdy B."/>
            <person name="Zhao S."/>
            <person name="Lieberman T.D."/>
            <person name="Swanson P.K."/>
            <person name="Smith M."/>
            <person name="Roesemann S."/>
            <person name="Alexander J.E."/>
            <person name="Rich S.A."/>
            <person name="Livny J."/>
            <person name="Vlamakis H."/>
            <person name="Clish C."/>
            <person name="Bullock K."/>
            <person name="Deik A."/>
            <person name="Scott J."/>
            <person name="Pierce K.A."/>
            <person name="Xavier R.J."/>
            <person name="Alm E.J."/>
        </authorList>
    </citation>
    <scope>NUCLEOTIDE SEQUENCE [LARGE SCALE GENOMIC DNA]</scope>
    <source>
        <strain evidence="3 4">BIOML-A37</strain>
    </source>
</reference>
<feature type="domain" description="Smf/DprA SLOG" evidence="2">
    <location>
        <begin position="83"/>
        <end position="271"/>
    </location>
</feature>
<proteinExistence type="inferred from homology"/>
<dbReference type="PANTHER" id="PTHR43022">
    <property type="entry name" value="PROTEIN SMF"/>
    <property type="match status" value="1"/>
</dbReference>
<comment type="similarity">
    <text evidence="1">Belongs to the DprA/Smf family.</text>
</comment>
<dbReference type="SUPFAM" id="SSF102405">
    <property type="entry name" value="MCP/YpsA-like"/>
    <property type="match status" value="1"/>
</dbReference>
<accession>A0A6I0JJM6</accession>
<dbReference type="NCBIfam" id="TIGR00732">
    <property type="entry name" value="dprA"/>
    <property type="match status" value="1"/>
</dbReference>
<name>A0A6I0JJM6_BACUN</name>
<dbReference type="Gene3D" id="3.40.50.450">
    <property type="match status" value="1"/>
</dbReference>
<protein>
    <submittedName>
        <fullName evidence="3">DNA-protecting protein DprA</fullName>
    </submittedName>
</protein>
<dbReference type="InterPro" id="IPR057666">
    <property type="entry name" value="DrpA_SLOG"/>
</dbReference>
<dbReference type="InterPro" id="IPR003488">
    <property type="entry name" value="DprA"/>
</dbReference>
<dbReference type="Proteomes" id="UP000438773">
    <property type="component" value="Unassembled WGS sequence"/>
</dbReference>
<organism evidence="3 4">
    <name type="scientific">Bacteroides uniformis</name>
    <dbReference type="NCBI Taxonomy" id="820"/>
    <lineage>
        <taxon>Bacteria</taxon>
        <taxon>Pseudomonadati</taxon>
        <taxon>Bacteroidota</taxon>
        <taxon>Bacteroidia</taxon>
        <taxon>Bacteroidales</taxon>
        <taxon>Bacteroidaceae</taxon>
        <taxon>Bacteroides</taxon>
    </lineage>
</organism>
<feature type="non-terminal residue" evidence="3">
    <location>
        <position position="271"/>
    </location>
</feature>
<evidence type="ECO:0000256" key="1">
    <source>
        <dbReference type="ARBA" id="ARBA00006525"/>
    </source>
</evidence>